<dbReference type="InterPro" id="IPR011711">
    <property type="entry name" value="GntR_C"/>
</dbReference>
<feature type="region of interest" description="Disordered" evidence="4">
    <location>
        <begin position="1"/>
        <end position="45"/>
    </location>
</feature>
<dbReference type="RefSeq" id="WP_084083409.1">
    <property type="nucleotide sequence ID" value="NZ_FQWZ01000006.1"/>
</dbReference>
<organism evidence="6 7">
    <name type="scientific">Hydrocarboniphaga daqingensis</name>
    <dbReference type="NCBI Taxonomy" id="490188"/>
    <lineage>
        <taxon>Bacteria</taxon>
        <taxon>Pseudomonadati</taxon>
        <taxon>Pseudomonadota</taxon>
        <taxon>Gammaproteobacteria</taxon>
        <taxon>Nevskiales</taxon>
        <taxon>Nevskiaceae</taxon>
        <taxon>Hydrocarboniphaga</taxon>
    </lineage>
</organism>
<evidence type="ECO:0000256" key="4">
    <source>
        <dbReference type="SAM" id="MobiDB-lite"/>
    </source>
</evidence>
<dbReference type="STRING" id="490188.SAMN04488068_2606"/>
<dbReference type="EMBL" id="FQWZ01000006">
    <property type="protein sequence ID" value="SHH13189.1"/>
    <property type="molecule type" value="Genomic_DNA"/>
</dbReference>
<dbReference type="SUPFAM" id="SSF46785">
    <property type="entry name" value="Winged helix' DNA-binding domain"/>
    <property type="match status" value="1"/>
</dbReference>
<dbReference type="AlphaFoldDB" id="A0A1M5QHC6"/>
<keyword evidence="1" id="KW-0805">Transcription regulation</keyword>
<name>A0A1M5QHC6_9GAMM</name>
<evidence type="ECO:0000313" key="6">
    <source>
        <dbReference type="EMBL" id="SHH13189.1"/>
    </source>
</evidence>
<keyword evidence="3" id="KW-0804">Transcription</keyword>
<dbReference type="Proteomes" id="UP000199758">
    <property type="component" value="Unassembled WGS sequence"/>
</dbReference>
<reference evidence="6 7" key="1">
    <citation type="submission" date="2016-11" db="EMBL/GenBank/DDBJ databases">
        <authorList>
            <person name="Jaros S."/>
            <person name="Januszkiewicz K."/>
            <person name="Wedrychowicz H."/>
        </authorList>
    </citation>
    <scope>NUCLEOTIDE SEQUENCE [LARGE SCALE GENOMIC DNA]</scope>
    <source>
        <strain evidence="6 7">CGMCC 1.7049</strain>
    </source>
</reference>
<dbReference type="PROSITE" id="PS50949">
    <property type="entry name" value="HTH_GNTR"/>
    <property type="match status" value="1"/>
</dbReference>
<evidence type="ECO:0000259" key="5">
    <source>
        <dbReference type="PROSITE" id="PS50949"/>
    </source>
</evidence>
<evidence type="ECO:0000256" key="2">
    <source>
        <dbReference type="ARBA" id="ARBA00023125"/>
    </source>
</evidence>
<dbReference type="SUPFAM" id="SSF48008">
    <property type="entry name" value="GntR ligand-binding domain-like"/>
    <property type="match status" value="1"/>
</dbReference>
<evidence type="ECO:0000313" key="7">
    <source>
        <dbReference type="Proteomes" id="UP000199758"/>
    </source>
</evidence>
<dbReference type="Gene3D" id="1.20.120.530">
    <property type="entry name" value="GntR ligand-binding domain-like"/>
    <property type="match status" value="1"/>
</dbReference>
<keyword evidence="2 6" id="KW-0238">DNA-binding</keyword>
<dbReference type="SMART" id="SM00895">
    <property type="entry name" value="FCD"/>
    <property type="match status" value="1"/>
</dbReference>
<feature type="domain" description="HTH gntR-type" evidence="5">
    <location>
        <begin position="50"/>
        <end position="117"/>
    </location>
</feature>
<dbReference type="InterPro" id="IPR008920">
    <property type="entry name" value="TF_FadR/GntR_C"/>
</dbReference>
<dbReference type="Pfam" id="PF07729">
    <property type="entry name" value="FCD"/>
    <property type="match status" value="1"/>
</dbReference>
<keyword evidence="7" id="KW-1185">Reference proteome</keyword>
<dbReference type="OrthoDB" id="5243844at2"/>
<dbReference type="GO" id="GO:0003700">
    <property type="term" value="F:DNA-binding transcription factor activity"/>
    <property type="evidence" value="ECO:0007669"/>
    <property type="project" value="InterPro"/>
</dbReference>
<sequence>MSPSDTAVPAKPRSRRTVTVAADAELDSRDMPSAGSSVNTADAGASSAAAGSVQLAYERICSTIMDHTLPPGTRLIEHRLCEIFGLGRTRVRQVLQRLANERLVTLLPNRGAEVSKPSPQDALDIFEARRLLEPGIVEKFLQVARRADMQRIRDHLAQEKAAWRSNDRRAMIRLSGEFHLIIAEVAGNATLLELMRELVSRSSLIVCLYQSPGTQTCPPDEHQELVTALEKRAPEAASLMLHHLQHVLDGLQLDVQRPRGVDLRAVLGGEQRS</sequence>
<dbReference type="PANTHER" id="PTHR43537">
    <property type="entry name" value="TRANSCRIPTIONAL REGULATOR, GNTR FAMILY"/>
    <property type="match status" value="1"/>
</dbReference>
<dbReference type="Pfam" id="PF00392">
    <property type="entry name" value="GntR"/>
    <property type="match status" value="1"/>
</dbReference>
<dbReference type="InterPro" id="IPR036390">
    <property type="entry name" value="WH_DNA-bd_sf"/>
</dbReference>
<dbReference type="SMART" id="SM00345">
    <property type="entry name" value="HTH_GNTR"/>
    <property type="match status" value="1"/>
</dbReference>
<dbReference type="InterPro" id="IPR036388">
    <property type="entry name" value="WH-like_DNA-bd_sf"/>
</dbReference>
<protein>
    <submittedName>
        <fullName evidence="6">DNA-binding transcriptional regulator, GntR family</fullName>
    </submittedName>
</protein>
<gene>
    <name evidence="6" type="ORF">SAMN04488068_2606</name>
</gene>
<proteinExistence type="predicted"/>
<dbReference type="InterPro" id="IPR000524">
    <property type="entry name" value="Tscrpt_reg_HTH_GntR"/>
</dbReference>
<evidence type="ECO:0000256" key="1">
    <source>
        <dbReference type="ARBA" id="ARBA00023015"/>
    </source>
</evidence>
<evidence type="ECO:0000256" key="3">
    <source>
        <dbReference type="ARBA" id="ARBA00023163"/>
    </source>
</evidence>
<dbReference type="Gene3D" id="1.10.10.10">
    <property type="entry name" value="Winged helix-like DNA-binding domain superfamily/Winged helix DNA-binding domain"/>
    <property type="match status" value="1"/>
</dbReference>
<dbReference type="PANTHER" id="PTHR43537:SF53">
    <property type="entry name" value="HTH-TYPE TRANSCRIPTIONAL REPRESSOR NANR"/>
    <property type="match status" value="1"/>
</dbReference>
<accession>A0A1M5QHC6</accession>
<dbReference type="GO" id="GO:0003677">
    <property type="term" value="F:DNA binding"/>
    <property type="evidence" value="ECO:0007669"/>
    <property type="project" value="UniProtKB-KW"/>
</dbReference>